<keyword evidence="6 12" id="KW-0732">Signal</keyword>
<dbReference type="PROSITE" id="PS51450">
    <property type="entry name" value="LRR"/>
    <property type="match status" value="2"/>
</dbReference>
<dbReference type="InterPro" id="IPR003591">
    <property type="entry name" value="Leu-rich_rpt_typical-subtyp"/>
</dbReference>
<feature type="signal peptide" evidence="12">
    <location>
        <begin position="1"/>
        <end position="24"/>
    </location>
</feature>
<dbReference type="EnsemblPlants" id="QL11p023032:mrna">
    <property type="protein sequence ID" value="QL11p023032:mrna"/>
    <property type="gene ID" value="QL11p023032"/>
</dbReference>
<evidence type="ECO:0000313" key="14">
    <source>
        <dbReference type="EnsemblPlants" id="QL11p023032:mrna"/>
    </source>
</evidence>
<dbReference type="PANTHER" id="PTHR48060">
    <property type="entry name" value="DNA DAMAGE-REPAIR/TOLERATION PROTEIN DRT100"/>
    <property type="match status" value="1"/>
</dbReference>
<comment type="subcellular location">
    <subcellularLocation>
        <location evidence="1">Cell membrane</location>
    </subcellularLocation>
</comment>
<dbReference type="InterPro" id="IPR001611">
    <property type="entry name" value="Leu-rich_rpt"/>
</dbReference>
<keyword evidence="9 11" id="KW-0472">Membrane</keyword>
<dbReference type="FunFam" id="3.80.10.10:FF:000213">
    <property type="entry name" value="Tyrosine-sulfated glycopeptide receptor 1"/>
    <property type="match status" value="1"/>
</dbReference>
<evidence type="ECO:0000256" key="5">
    <source>
        <dbReference type="ARBA" id="ARBA00022692"/>
    </source>
</evidence>
<evidence type="ECO:0000256" key="11">
    <source>
        <dbReference type="SAM" id="Phobius"/>
    </source>
</evidence>
<feature type="transmembrane region" description="Helical" evidence="11">
    <location>
        <begin position="392"/>
        <end position="415"/>
    </location>
</feature>
<dbReference type="InterPro" id="IPR013210">
    <property type="entry name" value="LRR_N_plant-typ"/>
</dbReference>
<evidence type="ECO:0000256" key="12">
    <source>
        <dbReference type="SAM" id="SignalP"/>
    </source>
</evidence>
<dbReference type="Proteomes" id="UP000594261">
    <property type="component" value="Chromosome 11"/>
</dbReference>
<evidence type="ECO:0000256" key="10">
    <source>
        <dbReference type="ARBA" id="ARBA00023180"/>
    </source>
</evidence>
<dbReference type="InterPro" id="IPR053211">
    <property type="entry name" value="DNA_repair-toleration"/>
</dbReference>
<reference evidence="14" key="2">
    <citation type="submission" date="2021-01" db="UniProtKB">
        <authorList>
            <consortium name="EnsemblPlants"/>
        </authorList>
    </citation>
    <scope>IDENTIFICATION</scope>
</reference>
<keyword evidence="7" id="KW-0677">Repeat</keyword>
<protein>
    <recommendedName>
        <fullName evidence="13">Leucine-rich repeat-containing N-terminal plant-type domain-containing protein</fullName>
    </recommendedName>
</protein>
<dbReference type="InterPro" id="IPR032675">
    <property type="entry name" value="LRR_dom_sf"/>
</dbReference>
<feature type="chain" id="PRO_5029802731" description="Leucine-rich repeat-containing N-terminal plant-type domain-containing protein" evidence="12">
    <location>
        <begin position="25"/>
        <end position="421"/>
    </location>
</feature>
<accession>A0A7N2MWE3</accession>
<name>A0A7N2MWE3_QUELO</name>
<evidence type="ECO:0000256" key="1">
    <source>
        <dbReference type="ARBA" id="ARBA00004236"/>
    </source>
</evidence>
<dbReference type="SMART" id="SM00369">
    <property type="entry name" value="LRR_TYP"/>
    <property type="match status" value="4"/>
</dbReference>
<dbReference type="SUPFAM" id="SSF52058">
    <property type="entry name" value="L domain-like"/>
    <property type="match status" value="1"/>
</dbReference>
<keyword evidence="8 11" id="KW-1133">Transmembrane helix</keyword>
<evidence type="ECO:0000256" key="3">
    <source>
        <dbReference type="ARBA" id="ARBA00022475"/>
    </source>
</evidence>
<evidence type="ECO:0000256" key="2">
    <source>
        <dbReference type="ARBA" id="ARBA00009592"/>
    </source>
</evidence>
<dbReference type="Gramene" id="QL11p023032:mrna">
    <property type="protein sequence ID" value="QL11p023032:mrna"/>
    <property type="gene ID" value="QL11p023032"/>
</dbReference>
<keyword evidence="10" id="KW-0325">Glycoprotein</keyword>
<keyword evidence="15" id="KW-1185">Reference proteome</keyword>
<evidence type="ECO:0000256" key="7">
    <source>
        <dbReference type="ARBA" id="ARBA00022737"/>
    </source>
</evidence>
<keyword evidence="4" id="KW-0433">Leucine-rich repeat</keyword>
<proteinExistence type="inferred from homology"/>
<dbReference type="Gene3D" id="3.80.10.10">
    <property type="entry name" value="Ribonuclease Inhibitor"/>
    <property type="match status" value="2"/>
</dbReference>
<dbReference type="InParanoid" id="A0A7N2MWE3"/>
<dbReference type="Pfam" id="PF08263">
    <property type="entry name" value="LRRNT_2"/>
    <property type="match status" value="1"/>
</dbReference>
<feature type="domain" description="Leucine-rich repeat-containing N-terminal plant-type" evidence="13">
    <location>
        <begin position="32"/>
        <end position="68"/>
    </location>
</feature>
<evidence type="ECO:0000256" key="4">
    <source>
        <dbReference type="ARBA" id="ARBA00022614"/>
    </source>
</evidence>
<dbReference type="Pfam" id="PF00560">
    <property type="entry name" value="LRR_1"/>
    <property type="match status" value="3"/>
</dbReference>
<organism evidence="14 15">
    <name type="scientific">Quercus lobata</name>
    <name type="common">Valley oak</name>
    <dbReference type="NCBI Taxonomy" id="97700"/>
    <lineage>
        <taxon>Eukaryota</taxon>
        <taxon>Viridiplantae</taxon>
        <taxon>Streptophyta</taxon>
        <taxon>Embryophyta</taxon>
        <taxon>Tracheophyta</taxon>
        <taxon>Spermatophyta</taxon>
        <taxon>Magnoliopsida</taxon>
        <taxon>eudicotyledons</taxon>
        <taxon>Gunneridae</taxon>
        <taxon>Pentapetalae</taxon>
        <taxon>rosids</taxon>
        <taxon>fabids</taxon>
        <taxon>Fagales</taxon>
        <taxon>Fagaceae</taxon>
        <taxon>Quercus</taxon>
    </lineage>
</organism>
<dbReference type="EMBL" id="LRBV02000011">
    <property type="status" value="NOT_ANNOTATED_CDS"/>
    <property type="molecule type" value="Genomic_DNA"/>
</dbReference>
<evidence type="ECO:0000256" key="6">
    <source>
        <dbReference type="ARBA" id="ARBA00022729"/>
    </source>
</evidence>
<evidence type="ECO:0000256" key="8">
    <source>
        <dbReference type="ARBA" id="ARBA00022989"/>
    </source>
</evidence>
<evidence type="ECO:0000256" key="9">
    <source>
        <dbReference type="ARBA" id="ARBA00023136"/>
    </source>
</evidence>
<sequence>MGFRGFYLSFVLLALSFELQNLNSETLTCHVDDFRALNGFSSCLESTIAGWNNTSSPGCCTWTGITCDNSTVSCRRVVGLELGSKKLAGKICGSLAGLSQLRVLNLSHNFLQGSLPDELFSLPNIEIIDLSNNAFVGSIKNKGSLPESLFQLKNLSELNLQGNSISGSLSNGISNLSNLVKLDISSNLFSGVLPDIFGRLARLEHFSAMSNLFTGEIPKSLTELQSLISGNITREELVSSFQLHTARQGGPILSYRQISSIRPTLDLSYNNLQGPIWPDFWNLKRLHVLNLKENNLSGPIPNNLSGMTGLEKLDLSHNKLSGEIPRSLVNLSFVSTFDVSYNHLCGKIPEEGQFDTFPSASFEGNNGLCHSEYCTCQSDQTPIYSPREKKKIIIGLPFEIGAATGFVLTVIYCFMSELSFP</sequence>
<keyword evidence="3" id="KW-1003">Cell membrane</keyword>
<keyword evidence="5 11" id="KW-0812">Transmembrane</keyword>
<reference evidence="14 15" key="1">
    <citation type="journal article" date="2016" name="G3 (Bethesda)">
        <title>First Draft Assembly and Annotation of the Genome of a California Endemic Oak Quercus lobata Nee (Fagaceae).</title>
        <authorList>
            <person name="Sork V.L."/>
            <person name="Fitz-Gibbon S.T."/>
            <person name="Puiu D."/>
            <person name="Crepeau M."/>
            <person name="Gugger P.F."/>
            <person name="Sherman R."/>
            <person name="Stevens K."/>
            <person name="Langley C.H."/>
            <person name="Pellegrini M."/>
            <person name="Salzberg S.L."/>
        </authorList>
    </citation>
    <scope>NUCLEOTIDE SEQUENCE [LARGE SCALE GENOMIC DNA]</scope>
    <source>
        <strain evidence="14 15">cv. SW786</strain>
    </source>
</reference>
<evidence type="ECO:0000313" key="15">
    <source>
        <dbReference type="Proteomes" id="UP000594261"/>
    </source>
</evidence>
<dbReference type="OMA" id="WADTANC"/>
<comment type="similarity">
    <text evidence="2">Belongs to the RLP family.</text>
</comment>
<dbReference type="PANTHER" id="PTHR48060:SF21">
    <property type="entry name" value="L DOMAIN-LIKE PROTEIN"/>
    <property type="match status" value="1"/>
</dbReference>
<dbReference type="Pfam" id="PF13855">
    <property type="entry name" value="LRR_8"/>
    <property type="match status" value="2"/>
</dbReference>
<evidence type="ECO:0000259" key="13">
    <source>
        <dbReference type="Pfam" id="PF08263"/>
    </source>
</evidence>
<dbReference type="AlphaFoldDB" id="A0A7N2MWE3"/>
<dbReference type="GO" id="GO:0005886">
    <property type="term" value="C:plasma membrane"/>
    <property type="evidence" value="ECO:0007669"/>
    <property type="project" value="UniProtKB-SubCell"/>
</dbReference>